<dbReference type="Gene3D" id="1.20.120.530">
    <property type="entry name" value="GntR ligand-binding domain-like"/>
    <property type="match status" value="1"/>
</dbReference>
<reference evidence="5 6" key="1">
    <citation type="submission" date="2021-03" db="EMBL/GenBank/DDBJ databases">
        <title>Genomic Encyclopedia of Type Strains, Phase III (KMG-III): the genomes of soil and plant-associated and newly described type strains.</title>
        <authorList>
            <person name="Whitman W."/>
        </authorList>
    </citation>
    <scope>NUCLEOTIDE SEQUENCE [LARGE SCALE GENOMIC DNA]</scope>
    <source>
        <strain evidence="5 6">IMMIB AFH-6</strain>
    </source>
</reference>
<dbReference type="Pfam" id="PF07729">
    <property type="entry name" value="FCD"/>
    <property type="match status" value="1"/>
</dbReference>
<dbReference type="InterPro" id="IPR036388">
    <property type="entry name" value="WH-like_DNA-bd_sf"/>
</dbReference>
<evidence type="ECO:0000313" key="5">
    <source>
        <dbReference type="EMBL" id="MBP2294956.1"/>
    </source>
</evidence>
<dbReference type="InterPro" id="IPR036390">
    <property type="entry name" value="WH_DNA-bd_sf"/>
</dbReference>
<keyword evidence="3" id="KW-0804">Transcription</keyword>
<comment type="caution">
    <text evidence="5">The sequence shown here is derived from an EMBL/GenBank/DDBJ whole genome shotgun (WGS) entry which is preliminary data.</text>
</comment>
<dbReference type="PANTHER" id="PTHR43537:SF5">
    <property type="entry name" value="UXU OPERON TRANSCRIPTIONAL REGULATOR"/>
    <property type="match status" value="1"/>
</dbReference>
<dbReference type="SMART" id="SM00345">
    <property type="entry name" value="HTH_GNTR"/>
    <property type="match status" value="1"/>
</dbReference>
<evidence type="ECO:0000256" key="1">
    <source>
        <dbReference type="ARBA" id="ARBA00023015"/>
    </source>
</evidence>
<keyword evidence="5" id="KW-0670">Pyruvate</keyword>
<evidence type="ECO:0000256" key="3">
    <source>
        <dbReference type="ARBA" id="ARBA00023163"/>
    </source>
</evidence>
<protein>
    <submittedName>
        <fullName evidence="5">GntR family transcriptional repressor for pyruvate dehydrogenase complex</fullName>
    </submittedName>
</protein>
<keyword evidence="1" id="KW-0805">Transcription regulation</keyword>
<feature type="domain" description="HTH gntR-type" evidence="4">
    <location>
        <begin position="15"/>
        <end position="83"/>
    </location>
</feature>
<dbReference type="CDD" id="cd07377">
    <property type="entry name" value="WHTH_GntR"/>
    <property type="match status" value="1"/>
</dbReference>
<dbReference type="SMART" id="SM00895">
    <property type="entry name" value="FCD"/>
    <property type="match status" value="1"/>
</dbReference>
<accession>A0ABS4SQW4</accession>
<dbReference type="PRINTS" id="PR00035">
    <property type="entry name" value="HTHGNTR"/>
</dbReference>
<dbReference type="Gene3D" id="1.10.10.10">
    <property type="entry name" value="Winged helix-like DNA-binding domain superfamily/Winged helix DNA-binding domain"/>
    <property type="match status" value="1"/>
</dbReference>
<dbReference type="InterPro" id="IPR000524">
    <property type="entry name" value="Tscrpt_reg_HTH_GntR"/>
</dbReference>
<keyword evidence="2" id="KW-0238">DNA-binding</keyword>
<evidence type="ECO:0000313" key="6">
    <source>
        <dbReference type="Proteomes" id="UP000781958"/>
    </source>
</evidence>
<dbReference type="Proteomes" id="UP000781958">
    <property type="component" value="Unassembled WGS sequence"/>
</dbReference>
<sequence>MANPVPRARALKPTVSLTDRVAEALTEEITGGRYKPGEILPSEQVMATSFGVSRTVVREAVARLKTAGLLGTRQGLGVFVVSNRRQSSFQIDHGELEPAEQIVKLVELRMGIETEAAGLAAERRTERDLRDMRKALDKMAEAIESGKVEAGVDADVRFHRAICAATRNPHYLTFTTFLGQFLHENIMVSRKRSAKKADRGALAQAEHLAIYEAILARDPEAARAAARRHVENTAHRLTDNDSFVEKEEGA</sequence>
<dbReference type="PANTHER" id="PTHR43537">
    <property type="entry name" value="TRANSCRIPTIONAL REGULATOR, GNTR FAMILY"/>
    <property type="match status" value="1"/>
</dbReference>
<dbReference type="EMBL" id="JAGINP010000019">
    <property type="protein sequence ID" value="MBP2294956.1"/>
    <property type="molecule type" value="Genomic_DNA"/>
</dbReference>
<dbReference type="SUPFAM" id="SSF46785">
    <property type="entry name" value="Winged helix' DNA-binding domain"/>
    <property type="match status" value="1"/>
</dbReference>
<dbReference type="PROSITE" id="PS50949">
    <property type="entry name" value="HTH_GNTR"/>
    <property type="match status" value="1"/>
</dbReference>
<dbReference type="Pfam" id="PF00392">
    <property type="entry name" value="GntR"/>
    <property type="match status" value="1"/>
</dbReference>
<dbReference type="SUPFAM" id="SSF48008">
    <property type="entry name" value="GntR ligand-binding domain-like"/>
    <property type="match status" value="1"/>
</dbReference>
<dbReference type="RefSeq" id="WP_209769305.1">
    <property type="nucleotide sequence ID" value="NZ_JAGINP010000019.1"/>
</dbReference>
<name>A0ABS4SQW4_9PROT</name>
<dbReference type="InterPro" id="IPR011711">
    <property type="entry name" value="GntR_C"/>
</dbReference>
<proteinExistence type="predicted"/>
<keyword evidence="6" id="KW-1185">Reference proteome</keyword>
<evidence type="ECO:0000259" key="4">
    <source>
        <dbReference type="PROSITE" id="PS50949"/>
    </source>
</evidence>
<gene>
    <name evidence="5" type="ORF">J2851_004759</name>
</gene>
<evidence type="ECO:0000256" key="2">
    <source>
        <dbReference type="ARBA" id="ARBA00023125"/>
    </source>
</evidence>
<organism evidence="5 6">
    <name type="scientific">Azospirillum rugosum</name>
    <dbReference type="NCBI Taxonomy" id="416170"/>
    <lineage>
        <taxon>Bacteria</taxon>
        <taxon>Pseudomonadati</taxon>
        <taxon>Pseudomonadota</taxon>
        <taxon>Alphaproteobacteria</taxon>
        <taxon>Rhodospirillales</taxon>
        <taxon>Azospirillaceae</taxon>
        <taxon>Azospirillum</taxon>
    </lineage>
</organism>
<dbReference type="InterPro" id="IPR008920">
    <property type="entry name" value="TF_FadR/GntR_C"/>
</dbReference>